<comment type="caution">
    <text evidence="1">The sequence shown here is derived from an EMBL/GenBank/DDBJ whole genome shotgun (WGS) entry which is preliminary data.</text>
</comment>
<reference evidence="1" key="1">
    <citation type="submission" date="2019-08" db="EMBL/GenBank/DDBJ databases">
        <authorList>
            <person name="Kucharzyk K."/>
            <person name="Murdoch R.W."/>
            <person name="Higgins S."/>
            <person name="Loffler F."/>
        </authorList>
    </citation>
    <scope>NUCLEOTIDE SEQUENCE</scope>
</reference>
<dbReference type="AlphaFoldDB" id="A0A645DLR9"/>
<organism evidence="1">
    <name type="scientific">bioreactor metagenome</name>
    <dbReference type="NCBI Taxonomy" id="1076179"/>
    <lineage>
        <taxon>unclassified sequences</taxon>
        <taxon>metagenomes</taxon>
        <taxon>ecological metagenomes</taxon>
    </lineage>
</organism>
<name>A0A645DLR9_9ZZZZ</name>
<evidence type="ECO:0000313" key="1">
    <source>
        <dbReference type="EMBL" id="MPM89502.1"/>
    </source>
</evidence>
<sequence length="159" mass="17497">MFSTKVGFSLYEDGNLKSAEPDESLIINTPIGQFSAYDPNANGINADSNSLVFDENGRIVSFSTVSNKVAVQTEKSEFFLLAPEQRLHPLYDDMKITVGMKVDFDFENDTVTITNDEEHTFSMSDCGFTVQSIKSEAMGCTPQDCASCSLCQSKNNAMK</sequence>
<gene>
    <name evidence="1" type="ORF">SDC9_136611</name>
</gene>
<accession>A0A645DLR9</accession>
<protein>
    <submittedName>
        <fullName evidence="1">Uncharacterized protein</fullName>
    </submittedName>
</protein>
<proteinExistence type="predicted"/>
<dbReference type="EMBL" id="VSSQ01036916">
    <property type="protein sequence ID" value="MPM89502.1"/>
    <property type="molecule type" value="Genomic_DNA"/>
</dbReference>